<evidence type="ECO:0000313" key="3">
    <source>
        <dbReference type="EMBL" id="EIT71152.1"/>
    </source>
</evidence>
<dbReference type="PANTHER" id="PTHR30203:SF24">
    <property type="entry name" value="BLR4935 PROTEIN"/>
    <property type="match status" value="1"/>
</dbReference>
<evidence type="ECO:0008006" key="5">
    <source>
        <dbReference type="Google" id="ProtNLM"/>
    </source>
</evidence>
<comment type="similarity">
    <text evidence="1">Belongs to the outer membrane factor (OMF) (TC 1.B.17) family.</text>
</comment>
<dbReference type="PANTHER" id="PTHR30203">
    <property type="entry name" value="OUTER MEMBRANE CATION EFFLUX PROTEIN"/>
    <property type="match status" value="1"/>
</dbReference>
<reference evidence="3 4" key="1">
    <citation type="journal article" date="2012" name="J. Bacteriol.">
        <title>Genome Sequence of n-Alkane-Degrading Hydrocarboniphaga effusa Strain AP103T (ATCC BAA-332T).</title>
        <authorList>
            <person name="Chang H.K."/>
            <person name="Zylstra G.J."/>
            <person name="Chae J.C."/>
        </authorList>
    </citation>
    <scope>NUCLEOTIDE SEQUENCE [LARGE SCALE GENOMIC DNA]</scope>
    <source>
        <strain evidence="3 4">AP103</strain>
    </source>
</reference>
<comment type="caution">
    <text evidence="3">The sequence shown here is derived from an EMBL/GenBank/DDBJ whole genome shotgun (WGS) entry which is preliminary data.</text>
</comment>
<dbReference type="InterPro" id="IPR010131">
    <property type="entry name" value="MdtP/NodT-like"/>
</dbReference>
<keyword evidence="2" id="KW-0732">Signal</keyword>
<dbReference type="SUPFAM" id="SSF56954">
    <property type="entry name" value="Outer membrane efflux proteins (OEP)"/>
    <property type="match status" value="1"/>
</dbReference>
<dbReference type="PATRIC" id="fig|1172194.4.peg.1239"/>
<feature type="chain" id="PRO_5003713139" description="Outer membrane efflux protein" evidence="2">
    <location>
        <begin position="31"/>
        <end position="449"/>
    </location>
</feature>
<protein>
    <recommendedName>
        <fullName evidence="5">Outer membrane efflux protein</fullName>
    </recommendedName>
</protein>
<dbReference type="RefSeq" id="WP_007184243.1">
    <property type="nucleotide sequence ID" value="NZ_AKGD01000001.1"/>
</dbReference>
<gene>
    <name evidence="3" type="ORF">WQQ_12890</name>
</gene>
<accession>I7ZHD8</accession>
<dbReference type="OrthoDB" id="9791261at2"/>
<proteinExistence type="inferred from homology"/>
<dbReference type="Proteomes" id="UP000003704">
    <property type="component" value="Unassembled WGS sequence"/>
</dbReference>
<dbReference type="STRING" id="1172194.WQQ_12890"/>
<feature type="signal peptide" evidence="2">
    <location>
        <begin position="1"/>
        <end position="30"/>
    </location>
</feature>
<name>I7ZHD8_9GAMM</name>
<keyword evidence="4" id="KW-1185">Reference proteome</keyword>
<evidence type="ECO:0000256" key="1">
    <source>
        <dbReference type="ARBA" id="ARBA00007613"/>
    </source>
</evidence>
<dbReference type="GO" id="GO:0015562">
    <property type="term" value="F:efflux transmembrane transporter activity"/>
    <property type="evidence" value="ECO:0007669"/>
    <property type="project" value="InterPro"/>
</dbReference>
<dbReference type="AlphaFoldDB" id="I7ZHD8"/>
<dbReference type="Pfam" id="PF02321">
    <property type="entry name" value="OEP"/>
    <property type="match status" value="2"/>
</dbReference>
<organism evidence="3 4">
    <name type="scientific">Hydrocarboniphaga effusa AP103</name>
    <dbReference type="NCBI Taxonomy" id="1172194"/>
    <lineage>
        <taxon>Bacteria</taxon>
        <taxon>Pseudomonadati</taxon>
        <taxon>Pseudomonadota</taxon>
        <taxon>Gammaproteobacteria</taxon>
        <taxon>Nevskiales</taxon>
        <taxon>Nevskiaceae</taxon>
        <taxon>Hydrocarboniphaga</taxon>
    </lineage>
</organism>
<sequence length="449" mass="49384">MSCLVRHCRVAHAALLALPSALPLALVANAAAPTDVSLQSEAVSKGRATDPNGPLDLDTAADLALMGHPDLARYVFDRAAIEGRRLQAGLKPNPEIGVDLENFAGDGLYQGADSLEATLRLQLLVERTGKREARIGVADAQGDQLDIELTLARLDVLASTTRHFIDVAETQAQFELTRRGLEYAEQTLLAAQRRVQAGAASSLETNRARIAVERANLALEHHEHELSVRRRHLAAQWGATEASFSEVRSELLQLPATPEYGEWLMRLRQSPHFARFDVERRLREADVTLARSQAVADPTFSAGVRRLQQTHDTALIASLLVPLPVRDRNQGNIAEALAVRDRLDRERRAAAVRSEAALYDLSQELKHARAQVESLRDTVIPQAREALGLTRRGYANGRYSQIDLLDAQRTLLELESEQLRNAADYHRTLAAIERMTALAPAARTGNPTP</sequence>
<dbReference type="EMBL" id="AKGD01000001">
    <property type="protein sequence ID" value="EIT71152.1"/>
    <property type="molecule type" value="Genomic_DNA"/>
</dbReference>
<dbReference type="InterPro" id="IPR003423">
    <property type="entry name" value="OMP_efflux"/>
</dbReference>
<evidence type="ECO:0000256" key="2">
    <source>
        <dbReference type="SAM" id="SignalP"/>
    </source>
</evidence>
<evidence type="ECO:0000313" key="4">
    <source>
        <dbReference type="Proteomes" id="UP000003704"/>
    </source>
</evidence>
<dbReference type="Gene3D" id="1.20.1600.10">
    <property type="entry name" value="Outer membrane efflux proteins (OEP)"/>
    <property type="match status" value="1"/>
</dbReference>